<evidence type="ECO:0000313" key="2">
    <source>
        <dbReference type="EMBL" id="RDU63683.1"/>
    </source>
</evidence>
<keyword evidence="3" id="KW-1185">Reference proteome</keyword>
<reference evidence="2 3" key="1">
    <citation type="submission" date="2018-04" db="EMBL/GenBank/DDBJ databases">
        <title>Novel Campyloabacter and Helicobacter Species and Strains.</title>
        <authorList>
            <person name="Mannion A.J."/>
            <person name="Shen Z."/>
            <person name="Fox J.G."/>
        </authorList>
    </citation>
    <scope>NUCLEOTIDE SEQUENCE [LARGE SCALE GENOMIC DNA]</scope>
    <source>
        <strain evidence="2 3">MIT 99-5101</strain>
    </source>
</reference>
<accession>A0A3D8IEN6</accession>
<evidence type="ECO:0000313" key="3">
    <source>
        <dbReference type="Proteomes" id="UP000256650"/>
    </source>
</evidence>
<evidence type="ECO:0000256" key="1">
    <source>
        <dbReference type="SAM" id="Phobius"/>
    </source>
</evidence>
<feature type="transmembrane region" description="Helical" evidence="1">
    <location>
        <begin position="53"/>
        <end position="70"/>
    </location>
</feature>
<dbReference type="GeneID" id="82535122"/>
<feature type="transmembrane region" description="Helical" evidence="1">
    <location>
        <begin position="6"/>
        <end position="23"/>
    </location>
</feature>
<dbReference type="AlphaFoldDB" id="A0A3D8IEN6"/>
<dbReference type="Proteomes" id="UP000256650">
    <property type="component" value="Unassembled WGS sequence"/>
</dbReference>
<sequence>MVFTSFVFLFAFLPLMLLGFYVLRFYQQDFLAKVFLILGSLFFYGFWNPSYLVLLLGSIGVNFLIGKIILNANKFLLSSSLNLSGGGGKIAFI</sequence>
<keyword evidence="1" id="KW-0472">Membrane</keyword>
<gene>
    <name evidence="2" type="ORF">CQA43_02335</name>
</gene>
<proteinExistence type="predicted"/>
<dbReference type="OrthoDB" id="5329477at2"/>
<name>A0A3D8IEN6_9HELI</name>
<keyword evidence="1" id="KW-0812">Transmembrane</keyword>
<protein>
    <recommendedName>
        <fullName evidence="4">Membrane-bound O-acyltransferase family protein</fullName>
    </recommendedName>
</protein>
<dbReference type="EMBL" id="NXLS01000002">
    <property type="protein sequence ID" value="RDU63683.1"/>
    <property type="molecule type" value="Genomic_DNA"/>
</dbReference>
<dbReference type="RefSeq" id="WP_115551014.1">
    <property type="nucleotide sequence ID" value="NZ_CAOPYK010000015.1"/>
</dbReference>
<comment type="caution">
    <text evidence="2">The sequence shown here is derived from an EMBL/GenBank/DDBJ whole genome shotgun (WGS) entry which is preliminary data.</text>
</comment>
<organism evidence="2 3">
    <name type="scientific">Helicobacter ganmani</name>
    <dbReference type="NCBI Taxonomy" id="60246"/>
    <lineage>
        <taxon>Bacteria</taxon>
        <taxon>Pseudomonadati</taxon>
        <taxon>Campylobacterota</taxon>
        <taxon>Epsilonproteobacteria</taxon>
        <taxon>Campylobacterales</taxon>
        <taxon>Helicobacteraceae</taxon>
        <taxon>Helicobacter</taxon>
    </lineage>
</organism>
<keyword evidence="1" id="KW-1133">Transmembrane helix</keyword>
<feature type="transmembrane region" description="Helical" evidence="1">
    <location>
        <begin position="30"/>
        <end position="47"/>
    </location>
</feature>
<evidence type="ECO:0008006" key="4">
    <source>
        <dbReference type="Google" id="ProtNLM"/>
    </source>
</evidence>